<protein>
    <submittedName>
        <fullName evidence="1">Uncharacterized protein</fullName>
    </submittedName>
</protein>
<organism evidence="1 2">
    <name type="scientific">Pleurotus eryngii</name>
    <name type="common">Boletus of the steppes</name>
    <dbReference type="NCBI Taxonomy" id="5323"/>
    <lineage>
        <taxon>Eukaryota</taxon>
        <taxon>Fungi</taxon>
        <taxon>Dikarya</taxon>
        <taxon>Basidiomycota</taxon>
        <taxon>Agaricomycotina</taxon>
        <taxon>Agaricomycetes</taxon>
        <taxon>Agaricomycetidae</taxon>
        <taxon>Agaricales</taxon>
        <taxon>Pleurotineae</taxon>
        <taxon>Pleurotaceae</taxon>
        <taxon>Pleurotus</taxon>
    </lineage>
</organism>
<evidence type="ECO:0000313" key="1">
    <source>
        <dbReference type="EMBL" id="KAF9491435.1"/>
    </source>
</evidence>
<proteinExistence type="predicted"/>
<dbReference type="EMBL" id="MU154619">
    <property type="protein sequence ID" value="KAF9491435.1"/>
    <property type="molecule type" value="Genomic_DNA"/>
</dbReference>
<gene>
    <name evidence="1" type="ORF">BDN71DRAFT_1452854</name>
</gene>
<comment type="caution">
    <text evidence="1">The sequence shown here is derived from an EMBL/GenBank/DDBJ whole genome shotgun (WGS) entry which is preliminary data.</text>
</comment>
<accession>A0A9P5ZPV5</accession>
<dbReference type="Proteomes" id="UP000807025">
    <property type="component" value="Unassembled WGS sequence"/>
</dbReference>
<sequence length="51" mass="5312">MDFHEAATLPAVTQPFLNIQNLPGPPAAPPTIADAARSCVLVPRARSSCTP</sequence>
<name>A0A9P5ZPV5_PLEER</name>
<dbReference type="AlphaFoldDB" id="A0A9P5ZPV5"/>
<keyword evidence="2" id="KW-1185">Reference proteome</keyword>
<reference evidence="1" key="1">
    <citation type="submission" date="2020-11" db="EMBL/GenBank/DDBJ databases">
        <authorList>
            <consortium name="DOE Joint Genome Institute"/>
            <person name="Ahrendt S."/>
            <person name="Riley R."/>
            <person name="Andreopoulos W."/>
            <person name="Labutti K."/>
            <person name="Pangilinan J."/>
            <person name="Ruiz-Duenas F.J."/>
            <person name="Barrasa J.M."/>
            <person name="Sanchez-Garcia M."/>
            <person name="Camarero S."/>
            <person name="Miyauchi S."/>
            <person name="Serrano A."/>
            <person name="Linde D."/>
            <person name="Babiker R."/>
            <person name="Drula E."/>
            <person name="Ayuso-Fernandez I."/>
            <person name="Pacheco R."/>
            <person name="Padilla G."/>
            <person name="Ferreira P."/>
            <person name="Barriuso J."/>
            <person name="Kellner H."/>
            <person name="Castanera R."/>
            <person name="Alfaro M."/>
            <person name="Ramirez L."/>
            <person name="Pisabarro A.G."/>
            <person name="Kuo A."/>
            <person name="Tritt A."/>
            <person name="Lipzen A."/>
            <person name="He G."/>
            <person name="Yan M."/>
            <person name="Ng V."/>
            <person name="Cullen D."/>
            <person name="Martin F."/>
            <person name="Rosso M.-N."/>
            <person name="Henrissat B."/>
            <person name="Hibbett D."/>
            <person name="Martinez A.T."/>
            <person name="Grigoriev I.V."/>
        </authorList>
    </citation>
    <scope>NUCLEOTIDE SEQUENCE</scope>
    <source>
        <strain evidence="1">ATCC 90797</strain>
    </source>
</reference>
<evidence type="ECO:0000313" key="2">
    <source>
        <dbReference type="Proteomes" id="UP000807025"/>
    </source>
</evidence>